<comment type="caution">
    <text evidence="1">The sequence shown here is derived from an EMBL/GenBank/DDBJ whole genome shotgun (WGS) entry which is preliminary data.</text>
</comment>
<keyword evidence="2" id="KW-1185">Reference proteome</keyword>
<sequence>MRNLQLVNNEEIRISTRDIAEMLEMRHDSILVKLDGRKDRRGIIDILTDHQLTVSDYFIENTYIDASGKSNKEYLVSKMGCDFLANKFQGEKGMIFTAKYVKKFHTMQNTLKEVSVESYMIEDPIARAQAWIREQQEKKEVELKLIHTSKVLDEVVNNNITFEAFNKELSKILNITARHINTEIGYVYGSFYSFINNKLGINLTSRQTRKKNKLNEEYFARTGRHYKESTLKSKTSKMGCIKENEYEQVLEVAKSFAIDNGVDITDYNKLTINKTA</sequence>
<dbReference type="RefSeq" id="WP_307502375.1">
    <property type="nucleotide sequence ID" value="NZ_BAAACE010000029.1"/>
</dbReference>
<evidence type="ECO:0000313" key="2">
    <source>
        <dbReference type="Proteomes" id="UP001232584"/>
    </source>
</evidence>
<organism evidence="1 2">
    <name type="scientific">Paraclostridium ghonii</name>
    <dbReference type="NCBI Taxonomy" id="29358"/>
    <lineage>
        <taxon>Bacteria</taxon>
        <taxon>Bacillati</taxon>
        <taxon>Bacillota</taxon>
        <taxon>Clostridia</taxon>
        <taxon>Peptostreptococcales</taxon>
        <taxon>Peptostreptococcaceae</taxon>
        <taxon>Paraclostridium</taxon>
    </lineage>
</organism>
<gene>
    <name evidence="1" type="ORF">QOZ92_000455</name>
</gene>
<name>A0ABU0MWR9_9FIRM</name>
<dbReference type="InterPro" id="IPR014054">
    <property type="entry name" value="Phage_regulatory_Rha"/>
</dbReference>
<accession>A0ABU0MWR9</accession>
<dbReference type="Pfam" id="PF09669">
    <property type="entry name" value="Phage_pRha"/>
    <property type="match status" value="1"/>
</dbReference>
<reference evidence="1 2" key="1">
    <citation type="submission" date="2023-07" db="EMBL/GenBank/DDBJ databases">
        <title>Genomic Encyclopedia of Type Strains, Phase IV (KMG-IV): sequencing the most valuable type-strain genomes for metagenomic binning, comparative biology and taxonomic classification.</title>
        <authorList>
            <person name="Goeker M."/>
        </authorList>
    </citation>
    <scope>NUCLEOTIDE SEQUENCE [LARGE SCALE GENOMIC DNA]</scope>
    <source>
        <strain evidence="1 2">DSM 15049</strain>
    </source>
</reference>
<evidence type="ECO:0000313" key="1">
    <source>
        <dbReference type="EMBL" id="MDQ0555342.1"/>
    </source>
</evidence>
<dbReference type="EMBL" id="JAUSWG010000002">
    <property type="protein sequence ID" value="MDQ0555342.1"/>
    <property type="molecule type" value="Genomic_DNA"/>
</dbReference>
<protein>
    <submittedName>
        <fullName evidence="1">Phage regulator Rha-like protein</fullName>
    </submittedName>
</protein>
<dbReference type="Proteomes" id="UP001232584">
    <property type="component" value="Unassembled WGS sequence"/>
</dbReference>
<proteinExistence type="predicted"/>